<keyword evidence="3" id="KW-0998">Cell outer membrane</keyword>
<protein>
    <submittedName>
        <fullName evidence="8">OmpA family protein</fullName>
    </submittedName>
</protein>
<dbReference type="InterPro" id="IPR036737">
    <property type="entry name" value="OmpA-like_sf"/>
</dbReference>
<dbReference type="Gene3D" id="2.60.40.1120">
    <property type="entry name" value="Carboxypeptidase-like, regulatory domain"/>
    <property type="match status" value="1"/>
</dbReference>
<dbReference type="Gene3D" id="3.30.1330.60">
    <property type="entry name" value="OmpA-like domain"/>
    <property type="match status" value="1"/>
</dbReference>
<dbReference type="Pfam" id="PF07676">
    <property type="entry name" value="PD40"/>
    <property type="match status" value="2"/>
</dbReference>
<dbReference type="InterPro" id="IPR008969">
    <property type="entry name" value="CarboxyPept-like_regulatory"/>
</dbReference>
<evidence type="ECO:0000256" key="5">
    <source>
        <dbReference type="PROSITE-ProRule" id="PRU00473"/>
    </source>
</evidence>
<dbReference type="InterPro" id="IPR011042">
    <property type="entry name" value="6-blade_b-propeller_TolB-like"/>
</dbReference>
<dbReference type="RefSeq" id="WP_379820753.1">
    <property type="nucleotide sequence ID" value="NZ_JBHUMD010000022.1"/>
</dbReference>
<dbReference type="SUPFAM" id="SSF49464">
    <property type="entry name" value="Carboxypeptidase regulatory domain-like"/>
    <property type="match status" value="1"/>
</dbReference>
<dbReference type="InterPro" id="IPR011659">
    <property type="entry name" value="WD40"/>
</dbReference>
<dbReference type="SUPFAM" id="SSF82171">
    <property type="entry name" value="DPP6 N-terminal domain-like"/>
    <property type="match status" value="1"/>
</dbReference>
<dbReference type="CDD" id="cd07185">
    <property type="entry name" value="OmpA_C-like"/>
    <property type="match status" value="1"/>
</dbReference>
<dbReference type="PRINTS" id="PR01021">
    <property type="entry name" value="OMPADOMAIN"/>
</dbReference>
<evidence type="ECO:0000313" key="8">
    <source>
        <dbReference type="EMBL" id="MFD2602278.1"/>
    </source>
</evidence>
<dbReference type="SUPFAM" id="SSF103088">
    <property type="entry name" value="OmpA-like"/>
    <property type="match status" value="1"/>
</dbReference>
<proteinExistence type="predicted"/>
<evidence type="ECO:0000259" key="7">
    <source>
        <dbReference type="PROSITE" id="PS51123"/>
    </source>
</evidence>
<evidence type="ECO:0000256" key="3">
    <source>
        <dbReference type="ARBA" id="ARBA00023237"/>
    </source>
</evidence>
<evidence type="ECO:0000256" key="2">
    <source>
        <dbReference type="ARBA" id="ARBA00023136"/>
    </source>
</evidence>
<dbReference type="PANTHER" id="PTHR30329">
    <property type="entry name" value="STATOR ELEMENT OF FLAGELLAR MOTOR COMPLEX"/>
    <property type="match status" value="1"/>
</dbReference>
<dbReference type="Pfam" id="PF13620">
    <property type="entry name" value="CarboxypepD_reg"/>
    <property type="match status" value="1"/>
</dbReference>
<dbReference type="InterPro" id="IPR006664">
    <property type="entry name" value="OMP_bac"/>
</dbReference>
<accession>A0ABW5NUJ8</accession>
<keyword evidence="9" id="KW-1185">Reference proteome</keyword>
<keyword evidence="2 5" id="KW-0472">Membrane</keyword>
<dbReference type="InterPro" id="IPR011990">
    <property type="entry name" value="TPR-like_helical_dom_sf"/>
</dbReference>
<dbReference type="Pfam" id="PF00691">
    <property type="entry name" value="OmpA"/>
    <property type="match status" value="1"/>
</dbReference>
<organism evidence="8 9">
    <name type="scientific">Flavobacterium suzhouense</name>
    <dbReference type="NCBI Taxonomy" id="1529638"/>
    <lineage>
        <taxon>Bacteria</taxon>
        <taxon>Pseudomonadati</taxon>
        <taxon>Bacteroidota</taxon>
        <taxon>Flavobacteriia</taxon>
        <taxon>Flavobacteriales</taxon>
        <taxon>Flavobacteriaceae</taxon>
        <taxon>Flavobacterium</taxon>
    </lineage>
</organism>
<dbReference type="Proteomes" id="UP001597480">
    <property type="component" value="Unassembled WGS sequence"/>
</dbReference>
<feature type="domain" description="OmpA-like" evidence="7">
    <location>
        <begin position="503"/>
        <end position="621"/>
    </location>
</feature>
<evidence type="ECO:0000256" key="1">
    <source>
        <dbReference type="ARBA" id="ARBA00004442"/>
    </source>
</evidence>
<comment type="caution">
    <text evidence="8">The sequence shown here is derived from an EMBL/GenBank/DDBJ whole genome shotgun (WGS) entry which is preliminary data.</text>
</comment>
<dbReference type="Gene3D" id="1.25.40.10">
    <property type="entry name" value="Tetratricopeptide repeat domain"/>
    <property type="match status" value="1"/>
</dbReference>
<evidence type="ECO:0000313" key="9">
    <source>
        <dbReference type="Proteomes" id="UP001597480"/>
    </source>
</evidence>
<keyword evidence="4" id="KW-0802">TPR repeat</keyword>
<comment type="subcellular location">
    <subcellularLocation>
        <location evidence="1">Cell outer membrane</location>
    </subcellularLocation>
</comment>
<evidence type="ECO:0000256" key="4">
    <source>
        <dbReference type="PROSITE-ProRule" id="PRU00339"/>
    </source>
</evidence>
<gene>
    <name evidence="8" type="ORF">ACFSR3_09450</name>
</gene>
<dbReference type="PANTHER" id="PTHR30329:SF21">
    <property type="entry name" value="LIPOPROTEIN YIAD-RELATED"/>
    <property type="match status" value="1"/>
</dbReference>
<name>A0ABW5NUJ8_9FLAO</name>
<dbReference type="InterPro" id="IPR050330">
    <property type="entry name" value="Bact_OuterMem_StrucFunc"/>
</dbReference>
<evidence type="ECO:0000256" key="6">
    <source>
        <dbReference type="SAM" id="SignalP"/>
    </source>
</evidence>
<dbReference type="PROSITE" id="PS50005">
    <property type="entry name" value="TPR"/>
    <property type="match status" value="1"/>
</dbReference>
<dbReference type="SUPFAM" id="SSF48452">
    <property type="entry name" value="TPR-like"/>
    <property type="match status" value="1"/>
</dbReference>
<feature type="chain" id="PRO_5046087557" evidence="6">
    <location>
        <begin position="22"/>
        <end position="621"/>
    </location>
</feature>
<keyword evidence="6" id="KW-0732">Signal</keyword>
<feature type="repeat" description="TPR" evidence="4">
    <location>
        <begin position="83"/>
        <end position="116"/>
    </location>
</feature>
<dbReference type="PROSITE" id="PS51123">
    <property type="entry name" value="OMPA_2"/>
    <property type="match status" value="1"/>
</dbReference>
<dbReference type="Gene3D" id="2.120.10.30">
    <property type="entry name" value="TolB, C-terminal domain"/>
    <property type="match status" value="1"/>
</dbReference>
<dbReference type="InterPro" id="IPR019734">
    <property type="entry name" value="TPR_rpt"/>
</dbReference>
<dbReference type="EMBL" id="JBHUMD010000022">
    <property type="protein sequence ID" value="MFD2602278.1"/>
    <property type="molecule type" value="Genomic_DNA"/>
</dbReference>
<reference evidence="9" key="1">
    <citation type="journal article" date="2019" name="Int. J. Syst. Evol. Microbiol.">
        <title>The Global Catalogue of Microorganisms (GCM) 10K type strain sequencing project: providing services to taxonomists for standard genome sequencing and annotation.</title>
        <authorList>
            <consortium name="The Broad Institute Genomics Platform"/>
            <consortium name="The Broad Institute Genome Sequencing Center for Infectious Disease"/>
            <person name="Wu L."/>
            <person name="Ma J."/>
        </authorList>
    </citation>
    <scope>NUCLEOTIDE SEQUENCE [LARGE SCALE GENOMIC DNA]</scope>
    <source>
        <strain evidence="9">KCTC 42107</strain>
    </source>
</reference>
<sequence length="621" mass="69334">MKKLYITLGLALATMAMTAQTKETEKADKLYARLDYIDAAKEYQKLEPSPYIYKQIAESYYNIFNSKEALGWYAKATQTQQEAEIYYHYAQMLKAEGKYEEANAQMKKFASMAPNDQRAIIFNQDPNYLPKLKSQTKLFDEKVLDINDEKYGSFGGVLANDNNFYFASNRNTGRKKYGTDEQPYLDIYTSTYNANGTFSEPTPLSDLNTKWHDGPVAVSADGNTMYFNSESFNERKQFERDKEMNLKLGQVFLYKSVKEGDKWGEAKLLPFNSKEWSTQNPSISKDGKWLYFSSDRTGTLGGQDIWKVEVKGGDSYGEPVNLGSKINTEGKESFPYITDDNKLYFSSDRPGGLGGLDVFVVDLNKGTEAKNVGAPVNTAKDDFAFSFNTTKNIGFFSSNRSGVDKLYLATPVCGVEAAIVARDAKTGKVLPGARVAILDERNNVIETRTAGADGKVDYSIDCNKAYTIQATAEGYVTNTFPIAKTNGGTVNVNADLQPIETIVTPTEVVLNSIYFEFNKSNITKEAALELDKLVEAMKANPEMVIMAKSHTDNRGSDKYNMTLSNARAKSTVQYIISKGIAKNRISGEGYGESQPKVDCKENCTEEQHAQNRRSEFLIVKK</sequence>
<dbReference type="InterPro" id="IPR006665">
    <property type="entry name" value="OmpA-like"/>
</dbReference>
<feature type="signal peptide" evidence="6">
    <location>
        <begin position="1"/>
        <end position="21"/>
    </location>
</feature>